<keyword evidence="5" id="KW-0805">Transcription regulation</keyword>
<keyword evidence="6" id="KW-0238">DNA-binding</keyword>
<feature type="region of interest" description="Disordered" evidence="10">
    <location>
        <begin position="408"/>
        <end position="427"/>
    </location>
</feature>
<protein>
    <submittedName>
        <fullName evidence="12">Zinc finger protein 395</fullName>
    </submittedName>
</protein>
<evidence type="ECO:0000256" key="2">
    <source>
        <dbReference type="ARBA" id="ARBA00022723"/>
    </source>
</evidence>
<keyword evidence="2" id="KW-0479">Metal-binding</keyword>
<evidence type="ECO:0000259" key="11">
    <source>
        <dbReference type="PROSITE" id="PS50157"/>
    </source>
</evidence>
<evidence type="ECO:0000256" key="6">
    <source>
        <dbReference type="ARBA" id="ARBA00023125"/>
    </source>
</evidence>
<dbReference type="GO" id="GO:0008270">
    <property type="term" value="F:zinc ion binding"/>
    <property type="evidence" value="ECO:0007669"/>
    <property type="project" value="UniProtKB-KW"/>
</dbReference>
<evidence type="ECO:0000256" key="9">
    <source>
        <dbReference type="PROSITE-ProRule" id="PRU00042"/>
    </source>
</evidence>
<evidence type="ECO:0000256" key="7">
    <source>
        <dbReference type="ARBA" id="ARBA00023163"/>
    </source>
</evidence>
<evidence type="ECO:0000313" key="12">
    <source>
        <dbReference type="EMBL" id="KAK2560191.1"/>
    </source>
</evidence>
<name>A0AAD9V3T5_ACRCE</name>
<dbReference type="Pfam" id="PF15997">
    <property type="entry name" value="DUF4772"/>
    <property type="match status" value="1"/>
</dbReference>
<feature type="domain" description="C2H2-type" evidence="11">
    <location>
        <begin position="296"/>
        <end position="326"/>
    </location>
</feature>
<dbReference type="PROSITE" id="PS50157">
    <property type="entry name" value="ZINC_FINGER_C2H2_2"/>
    <property type="match status" value="1"/>
</dbReference>
<keyword evidence="13" id="KW-1185">Reference proteome</keyword>
<dbReference type="Gene3D" id="3.30.160.60">
    <property type="entry name" value="Classic Zinc Finger"/>
    <property type="match status" value="1"/>
</dbReference>
<dbReference type="GO" id="GO:0006357">
    <property type="term" value="P:regulation of transcription by RNA polymerase II"/>
    <property type="evidence" value="ECO:0007669"/>
    <property type="project" value="TreeGrafter"/>
</dbReference>
<evidence type="ECO:0000313" key="13">
    <source>
        <dbReference type="Proteomes" id="UP001249851"/>
    </source>
</evidence>
<dbReference type="GO" id="GO:0000978">
    <property type="term" value="F:RNA polymerase II cis-regulatory region sequence-specific DNA binding"/>
    <property type="evidence" value="ECO:0007669"/>
    <property type="project" value="TreeGrafter"/>
</dbReference>
<keyword evidence="8" id="KW-0539">Nucleus</keyword>
<accession>A0AAD9V3T5</accession>
<proteinExistence type="predicted"/>
<gene>
    <name evidence="12" type="ORF">P5673_017171</name>
</gene>
<evidence type="ECO:0000256" key="5">
    <source>
        <dbReference type="ARBA" id="ARBA00023015"/>
    </source>
</evidence>
<organism evidence="12 13">
    <name type="scientific">Acropora cervicornis</name>
    <name type="common">Staghorn coral</name>
    <dbReference type="NCBI Taxonomy" id="6130"/>
    <lineage>
        <taxon>Eukaryota</taxon>
        <taxon>Metazoa</taxon>
        <taxon>Cnidaria</taxon>
        <taxon>Anthozoa</taxon>
        <taxon>Hexacorallia</taxon>
        <taxon>Scleractinia</taxon>
        <taxon>Astrocoeniina</taxon>
        <taxon>Acroporidae</taxon>
        <taxon>Acropora</taxon>
    </lineage>
</organism>
<dbReference type="EMBL" id="JARQWQ010000037">
    <property type="protein sequence ID" value="KAK2560191.1"/>
    <property type="molecule type" value="Genomic_DNA"/>
</dbReference>
<dbReference type="SMART" id="SM01366">
    <property type="entry name" value="c-clamp"/>
    <property type="match status" value="1"/>
</dbReference>
<dbReference type="Proteomes" id="UP001249851">
    <property type="component" value="Unassembled WGS sequence"/>
</dbReference>
<keyword evidence="4" id="KW-0862">Zinc</keyword>
<dbReference type="PROSITE" id="PS00028">
    <property type="entry name" value="ZINC_FINGER_C2H2_1"/>
    <property type="match status" value="1"/>
</dbReference>
<dbReference type="PANTHER" id="PTHR13006">
    <property type="entry name" value="PAPILLOMAVIRUS REGULATORY FACTOR PRF-1"/>
    <property type="match status" value="1"/>
</dbReference>
<sequence length="468" mass="52294">MCSLRRRRPQNSLLGAHVCAPWKDGYFYNGVIEAVKSKPTGETTYTILFEDDYIAEVDEGDIVGPGFQTVGCTSLKNGQRVFVSFKGQEVAARVLESRPELDEVLVQVSDEQNLIVAVKSENIHLMRGETFSEPTYERKTARSTISCNLSCKEKAHGISSCYGCTKRQENVSRGEEMAALVLTALSISPVFKDSDQAEDTNLGLPLTPDSGSGMALYPSPSSSPTHCDSPTNNSDSNFFINGPPSPLDEGITVDFQRQENTRKRKRFQFFVYLNNSLWILALQNSTSSHSILKTLYKCTWPGCGKTLSTAPGIIRHVRTIHLGPKNSLEDGYSDGEEDFYFNEIDPDDEYNDSEFPFTLSPATPTQSHFDMVKSPWSEPGVSAVTSPTYGSLQHPRFNWDAHTISQLTHPQPSKGATKATSPTRIPSHHTYRKLRGDSKKCRKVYGMENRHLWCTQCRWKKACVRFAD</sequence>
<keyword evidence="3 9" id="KW-0863">Zinc-finger</keyword>
<dbReference type="SUPFAM" id="SSF63748">
    <property type="entry name" value="Tudor/PWWP/MBT"/>
    <property type="match status" value="1"/>
</dbReference>
<dbReference type="GO" id="GO:0005634">
    <property type="term" value="C:nucleus"/>
    <property type="evidence" value="ECO:0007669"/>
    <property type="project" value="UniProtKB-SubCell"/>
</dbReference>
<feature type="compositionally biased region" description="Polar residues" evidence="10">
    <location>
        <begin position="219"/>
        <end position="235"/>
    </location>
</feature>
<dbReference type="SMART" id="SM00355">
    <property type="entry name" value="ZnF_C2H2"/>
    <property type="match status" value="1"/>
</dbReference>
<evidence type="ECO:0000256" key="10">
    <source>
        <dbReference type="SAM" id="MobiDB-lite"/>
    </source>
</evidence>
<evidence type="ECO:0000256" key="4">
    <source>
        <dbReference type="ARBA" id="ARBA00022833"/>
    </source>
</evidence>
<dbReference type="AlphaFoldDB" id="A0AAD9V3T5"/>
<dbReference type="PANTHER" id="PTHR13006:SF9">
    <property type="entry name" value="GLUCOSE TRANSPORTER 4 ENHANCER FACTOR, ISOFORM G"/>
    <property type="match status" value="1"/>
</dbReference>
<evidence type="ECO:0000256" key="3">
    <source>
        <dbReference type="ARBA" id="ARBA00022771"/>
    </source>
</evidence>
<evidence type="ECO:0000256" key="1">
    <source>
        <dbReference type="ARBA" id="ARBA00004123"/>
    </source>
</evidence>
<evidence type="ECO:0000256" key="8">
    <source>
        <dbReference type="ARBA" id="ARBA00023242"/>
    </source>
</evidence>
<dbReference type="Gene3D" id="2.30.30.140">
    <property type="match status" value="1"/>
</dbReference>
<keyword evidence="7" id="KW-0804">Transcription</keyword>
<reference evidence="12" key="1">
    <citation type="journal article" date="2023" name="G3 (Bethesda)">
        <title>Whole genome assembly and annotation of the endangered Caribbean coral Acropora cervicornis.</title>
        <authorList>
            <person name="Selwyn J.D."/>
            <person name="Vollmer S.V."/>
        </authorList>
    </citation>
    <scope>NUCLEOTIDE SEQUENCE</scope>
    <source>
        <strain evidence="12">K2</strain>
    </source>
</reference>
<comment type="caution">
    <text evidence="12">The sequence shown here is derived from an EMBL/GenBank/DDBJ whole genome shotgun (WGS) entry which is preliminary data.</text>
</comment>
<dbReference type="InterPro" id="IPR013087">
    <property type="entry name" value="Znf_C2H2_type"/>
</dbReference>
<comment type="subcellular location">
    <subcellularLocation>
        <location evidence="1">Nucleus</location>
    </subcellularLocation>
</comment>
<dbReference type="InterPro" id="IPR031940">
    <property type="entry name" value="DUF4772"/>
</dbReference>
<feature type="region of interest" description="Disordered" evidence="10">
    <location>
        <begin position="195"/>
        <end position="235"/>
    </location>
</feature>
<dbReference type="GO" id="GO:0003700">
    <property type="term" value="F:DNA-binding transcription factor activity"/>
    <property type="evidence" value="ECO:0007669"/>
    <property type="project" value="TreeGrafter"/>
</dbReference>
<dbReference type="InterPro" id="IPR052253">
    <property type="entry name" value="CR1/CR2-DNA-binding_regulator"/>
</dbReference>
<reference evidence="12" key="2">
    <citation type="journal article" date="2023" name="Science">
        <title>Genomic signatures of disease resistance in endangered staghorn corals.</title>
        <authorList>
            <person name="Vollmer S.V."/>
            <person name="Selwyn J.D."/>
            <person name="Despard B.A."/>
            <person name="Roesel C.L."/>
        </authorList>
    </citation>
    <scope>NUCLEOTIDE SEQUENCE</scope>
    <source>
        <strain evidence="12">K2</strain>
    </source>
</reference>